<gene>
    <name evidence="1" type="ORF">J2S37_002575</name>
</gene>
<keyword evidence="2" id="KW-1185">Reference proteome</keyword>
<comment type="caution">
    <text evidence="1">The sequence shown here is derived from an EMBL/GenBank/DDBJ whole genome shotgun (WGS) entry which is preliminary data.</text>
</comment>
<dbReference type="Proteomes" id="UP001183619">
    <property type="component" value="Unassembled WGS sequence"/>
</dbReference>
<organism evidence="1 2">
    <name type="scientific">Corynebacterium felinum</name>
    <dbReference type="NCBI Taxonomy" id="131318"/>
    <lineage>
        <taxon>Bacteria</taxon>
        <taxon>Bacillati</taxon>
        <taxon>Actinomycetota</taxon>
        <taxon>Actinomycetes</taxon>
        <taxon>Mycobacteriales</taxon>
        <taxon>Corynebacteriaceae</taxon>
        <taxon>Corynebacterium</taxon>
    </lineage>
</organism>
<sequence length="132" mass="14830">MSRFLHHIELWTTDLHGAFPSFNWLLCSLGWEPKVIEGWDEGKIWTAPDGTYLVLEQSPAIGGDYDRMRAGLNHLALCADSQGLVDSIRDNAPAHGFRELFAQDFPHAGGDCHYACYLENSQGFEFEIVAMN</sequence>
<evidence type="ECO:0000313" key="2">
    <source>
        <dbReference type="Proteomes" id="UP001183619"/>
    </source>
</evidence>
<dbReference type="Gene3D" id="3.10.180.10">
    <property type="entry name" value="2,3-Dihydroxybiphenyl 1,2-Dioxygenase, domain 1"/>
    <property type="match status" value="1"/>
</dbReference>
<name>A0ABU2BBN0_9CORY</name>
<proteinExistence type="predicted"/>
<reference evidence="1 2" key="1">
    <citation type="submission" date="2023-07" db="EMBL/GenBank/DDBJ databases">
        <title>Sequencing the genomes of 1000 actinobacteria strains.</title>
        <authorList>
            <person name="Klenk H.-P."/>
        </authorList>
    </citation>
    <scope>NUCLEOTIDE SEQUENCE [LARGE SCALE GENOMIC DNA]</scope>
    <source>
        <strain evidence="1 2">DSM 44508</strain>
    </source>
</reference>
<dbReference type="SUPFAM" id="SSF54593">
    <property type="entry name" value="Glyoxalase/Bleomycin resistance protein/Dihydroxybiphenyl dioxygenase"/>
    <property type="match status" value="1"/>
</dbReference>
<dbReference type="InterPro" id="IPR029068">
    <property type="entry name" value="Glyas_Bleomycin-R_OHBP_Dase"/>
</dbReference>
<protein>
    <recommendedName>
        <fullName evidence="3">Glyoxalase</fullName>
    </recommendedName>
</protein>
<dbReference type="RefSeq" id="WP_277103506.1">
    <property type="nucleotide sequence ID" value="NZ_BAAAJS010000069.1"/>
</dbReference>
<evidence type="ECO:0008006" key="3">
    <source>
        <dbReference type="Google" id="ProtNLM"/>
    </source>
</evidence>
<evidence type="ECO:0000313" key="1">
    <source>
        <dbReference type="EMBL" id="MDR7356037.1"/>
    </source>
</evidence>
<dbReference type="EMBL" id="JAVDYF010000001">
    <property type="protein sequence ID" value="MDR7356037.1"/>
    <property type="molecule type" value="Genomic_DNA"/>
</dbReference>
<accession>A0ABU2BBN0</accession>